<organism evidence="1 2">
    <name type="scientific">Sedimenticola selenatireducens</name>
    <dbReference type="NCBI Taxonomy" id="191960"/>
    <lineage>
        <taxon>Bacteria</taxon>
        <taxon>Pseudomonadati</taxon>
        <taxon>Pseudomonadota</taxon>
        <taxon>Gammaproteobacteria</taxon>
        <taxon>Chromatiales</taxon>
        <taxon>Sedimenticolaceae</taxon>
        <taxon>Sedimenticola</taxon>
    </lineage>
</organism>
<evidence type="ECO:0000313" key="1">
    <source>
        <dbReference type="EMBL" id="PLX62847.1"/>
    </source>
</evidence>
<dbReference type="InterPro" id="IPR036052">
    <property type="entry name" value="TrpB-like_PALP_sf"/>
</dbReference>
<sequence length="89" mass="9611">MHALLDQRHKASLGFCPTPLLNLQRLSRQLGGPRILMKRDDQSDLAPGANKTRKLKYLAVTAIAEGCETLITSGAPASPYAASLLNPQE</sequence>
<proteinExistence type="predicted"/>
<dbReference type="STRING" id="1111735.GCA_000428045_04031"/>
<reference evidence="1 2" key="1">
    <citation type="submission" date="2017-11" db="EMBL/GenBank/DDBJ databases">
        <title>Genome-resolved metagenomics identifies genetic mobility, metabolic interactions, and unexpected diversity in perchlorate-reducing communities.</title>
        <authorList>
            <person name="Barnum T.P."/>
            <person name="Figueroa I.A."/>
            <person name="Carlstrom C.I."/>
            <person name="Lucas L.N."/>
            <person name="Engelbrektson A.L."/>
            <person name="Coates J.D."/>
        </authorList>
    </citation>
    <scope>NUCLEOTIDE SEQUENCE [LARGE SCALE GENOMIC DNA]</scope>
    <source>
        <strain evidence="1">BM301</strain>
    </source>
</reference>
<dbReference type="Gene3D" id="3.40.50.1100">
    <property type="match status" value="2"/>
</dbReference>
<name>A0A2N6CZN6_9GAMM</name>
<dbReference type="EMBL" id="PKUN01000003">
    <property type="protein sequence ID" value="PLX62847.1"/>
    <property type="molecule type" value="Genomic_DNA"/>
</dbReference>
<dbReference type="Proteomes" id="UP000235015">
    <property type="component" value="Unassembled WGS sequence"/>
</dbReference>
<evidence type="ECO:0008006" key="3">
    <source>
        <dbReference type="Google" id="ProtNLM"/>
    </source>
</evidence>
<accession>A0A2N6CZN6</accession>
<dbReference type="SUPFAM" id="SSF53686">
    <property type="entry name" value="Tryptophan synthase beta subunit-like PLP-dependent enzymes"/>
    <property type="match status" value="1"/>
</dbReference>
<dbReference type="AlphaFoldDB" id="A0A2N6CZN6"/>
<gene>
    <name evidence="1" type="ORF">C0630_04570</name>
</gene>
<comment type="caution">
    <text evidence="1">The sequence shown here is derived from an EMBL/GenBank/DDBJ whole genome shotgun (WGS) entry which is preliminary data.</text>
</comment>
<protein>
    <recommendedName>
        <fullName evidence="3">Tryptophan synthase beta chain-like PALP domain-containing protein</fullName>
    </recommendedName>
</protein>
<dbReference type="RefSeq" id="WP_273438037.1">
    <property type="nucleotide sequence ID" value="NZ_PKUN01000003.1"/>
</dbReference>
<evidence type="ECO:0000313" key="2">
    <source>
        <dbReference type="Proteomes" id="UP000235015"/>
    </source>
</evidence>